<keyword evidence="2" id="KW-1185">Reference proteome</keyword>
<proteinExistence type="predicted"/>
<gene>
    <name evidence="1" type="ORF">K469DRAFT_266548</name>
</gene>
<protein>
    <submittedName>
        <fullName evidence="1">Uncharacterized protein</fullName>
    </submittedName>
</protein>
<dbReference type="EMBL" id="ML994655">
    <property type="protein sequence ID" value="KAF2180911.1"/>
    <property type="molecule type" value="Genomic_DNA"/>
</dbReference>
<evidence type="ECO:0000313" key="2">
    <source>
        <dbReference type="Proteomes" id="UP000800200"/>
    </source>
</evidence>
<name>A0A6A6DN42_9PEZI</name>
<accession>A0A6A6DN42</accession>
<evidence type="ECO:0000313" key="1">
    <source>
        <dbReference type="EMBL" id="KAF2180911.1"/>
    </source>
</evidence>
<reference evidence="1" key="1">
    <citation type="journal article" date="2020" name="Stud. Mycol.">
        <title>101 Dothideomycetes genomes: a test case for predicting lifestyles and emergence of pathogens.</title>
        <authorList>
            <person name="Haridas S."/>
            <person name="Albert R."/>
            <person name="Binder M."/>
            <person name="Bloem J."/>
            <person name="Labutti K."/>
            <person name="Salamov A."/>
            <person name="Andreopoulos B."/>
            <person name="Baker S."/>
            <person name="Barry K."/>
            <person name="Bills G."/>
            <person name="Bluhm B."/>
            <person name="Cannon C."/>
            <person name="Castanera R."/>
            <person name="Culley D."/>
            <person name="Daum C."/>
            <person name="Ezra D."/>
            <person name="Gonzalez J."/>
            <person name="Henrissat B."/>
            <person name="Kuo A."/>
            <person name="Liang C."/>
            <person name="Lipzen A."/>
            <person name="Lutzoni F."/>
            <person name="Magnuson J."/>
            <person name="Mondo S."/>
            <person name="Nolan M."/>
            <person name="Ohm R."/>
            <person name="Pangilinan J."/>
            <person name="Park H.-J."/>
            <person name="Ramirez L."/>
            <person name="Alfaro M."/>
            <person name="Sun H."/>
            <person name="Tritt A."/>
            <person name="Yoshinaga Y."/>
            <person name="Zwiers L.-H."/>
            <person name="Turgeon B."/>
            <person name="Goodwin S."/>
            <person name="Spatafora J."/>
            <person name="Crous P."/>
            <person name="Grigoriev I."/>
        </authorList>
    </citation>
    <scope>NUCLEOTIDE SEQUENCE</scope>
    <source>
        <strain evidence="1">CBS 207.26</strain>
    </source>
</reference>
<dbReference type="Proteomes" id="UP000800200">
    <property type="component" value="Unassembled WGS sequence"/>
</dbReference>
<organism evidence="1 2">
    <name type="scientific">Zopfia rhizophila CBS 207.26</name>
    <dbReference type="NCBI Taxonomy" id="1314779"/>
    <lineage>
        <taxon>Eukaryota</taxon>
        <taxon>Fungi</taxon>
        <taxon>Dikarya</taxon>
        <taxon>Ascomycota</taxon>
        <taxon>Pezizomycotina</taxon>
        <taxon>Dothideomycetes</taxon>
        <taxon>Dothideomycetes incertae sedis</taxon>
        <taxon>Zopfiaceae</taxon>
        <taxon>Zopfia</taxon>
    </lineage>
</organism>
<dbReference type="AlphaFoldDB" id="A0A6A6DN42"/>
<sequence>MLRRWLFSERDGLGGVPILAQYATRTSRQAAWKYITARSVRGRRAPLVDSLSSSWQPLLVLAASPALICTRIARRSGGERKAKSISAAHLYSTITRKYSISPFADEAHKRSSVKPLLATSRYGQGCALPPRRSHSWLRHITEPRTYRALQLSMNCSLLADHDCFSLSAKYKRFPRQGKCRDSHSRRNC</sequence>